<dbReference type="SMART" id="SM00857">
    <property type="entry name" value="Resolvase"/>
    <property type="match status" value="1"/>
</dbReference>
<dbReference type="Pfam" id="PF12728">
    <property type="entry name" value="HTH_17"/>
    <property type="match status" value="1"/>
</dbReference>
<dbReference type="InterPro" id="IPR036162">
    <property type="entry name" value="Resolvase-like_N_sf"/>
</dbReference>
<dbReference type="NCBIfam" id="NF033518">
    <property type="entry name" value="transpos_IS607"/>
    <property type="match status" value="1"/>
</dbReference>
<dbReference type="PANTHER" id="PTHR36172">
    <property type="match status" value="1"/>
</dbReference>
<dbReference type="FunFam" id="3.40.50.1390:FF:000002">
    <property type="entry name" value="ORF1 in transposon ISC1904"/>
    <property type="match status" value="1"/>
</dbReference>
<dbReference type="GO" id="GO:0000150">
    <property type="term" value="F:DNA strand exchange activity"/>
    <property type="evidence" value="ECO:0007669"/>
    <property type="project" value="InterPro"/>
</dbReference>
<dbReference type="Gene3D" id="1.10.1660.10">
    <property type="match status" value="1"/>
</dbReference>
<reference evidence="2" key="1">
    <citation type="journal article" date="2020" name="mSystems">
        <title>Genome- and Community-Level Interaction Insights into Carbon Utilization and Element Cycling Functions of Hydrothermarchaeota in Hydrothermal Sediment.</title>
        <authorList>
            <person name="Zhou Z."/>
            <person name="Liu Y."/>
            <person name="Xu W."/>
            <person name="Pan J."/>
            <person name="Luo Z.H."/>
            <person name="Li M."/>
        </authorList>
    </citation>
    <scope>NUCLEOTIDE SEQUENCE [LARGE SCALE GENOMIC DNA]</scope>
    <source>
        <strain evidence="2">SpSt-732</strain>
    </source>
</reference>
<gene>
    <name evidence="2" type="ORF">ENV14_06335</name>
</gene>
<organism evidence="2">
    <name type="scientific">Ignisphaera aggregans</name>
    <dbReference type="NCBI Taxonomy" id="334771"/>
    <lineage>
        <taxon>Archaea</taxon>
        <taxon>Thermoproteota</taxon>
        <taxon>Thermoprotei</taxon>
        <taxon>Desulfurococcales</taxon>
        <taxon>Desulfurococcaceae</taxon>
        <taxon>Ignisphaera</taxon>
    </lineage>
</organism>
<dbReference type="InterPro" id="IPR006119">
    <property type="entry name" value="Resolv_N"/>
</dbReference>
<dbReference type="InterPro" id="IPR051491">
    <property type="entry name" value="Recombinase/Transposase-rel"/>
</dbReference>
<dbReference type="CDD" id="cd03769">
    <property type="entry name" value="SR_IS607_transposase_like"/>
    <property type="match status" value="1"/>
</dbReference>
<dbReference type="GO" id="GO:0003677">
    <property type="term" value="F:DNA binding"/>
    <property type="evidence" value="ECO:0007669"/>
    <property type="project" value="InterPro"/>
</dbReference>
<name>A0A7C4FHV8_9CREN</name>
<dbReference type="AlphaFoldDB" id="A0A7C4FHV8"/>
<dbReference type="InterPro" id="IPR010093">
    <property type="entry name" value="SinI_DNA-bd"/>
</dbReference>
<dbReference type="SUPFAM" id="SSF46955">
    <property type="entry name" value="Putative DNA-binding domain"/>
    <property type="match status" value="1"/>
</dbReference>
<dbReference type="InterPro" id="IPR041657">
    <property type="entry name" value="HTH_17"/>
</dbReference>
<dbReference type="PROSITE" id="PS51736">
    <property type="entry name" value="RECOMBINASES_3"/>
    <property type="match status" value="1"/>
</dbReference>
<comment type="caution">
    <text evidence="2">The sequence shown here is derived from an EMBL/GenBank/DDBJ whole genome shotgun (WGS) entry which is preliminary data.</text>
</comment>
<dbReference type="NCBIfam" id="TIGR01764">
    <property type="entry name" value="excise"/>
    <property type="match status" value="1"/>
</dbReference>
<dbReference type="CDD" id="cd04762">
    <property type="entry name" value="HTH_MerR-trunc"/>
    <property type="match status" value="1"/>
</dbReference>
<dbReference type="Gene3D" id="3.40.50.1390">
    <property type="entry name" value="Resolvase, N-terminal catalytic domain"/>
    <property type="match status" value="1"/>
</dbReference>
<dbReference type="Gene3D" id="1.10.287.2170">
    <property type="match status" value="1"/>
</dbReference>
<accession>A0A7C4FHV8</accession>
<protein>
    <submittedName>
        <fullName evidence="2">IS607 family transposase</fullName>
    </submittedName>
</protein>
<dbReference type="InterPro" id="IPR009061">
    <property type="entry name" value="DNA-bd_dom_put_sf"/>
</dbReference>
<dbReference type="PANTHER" id="PTHR36172:SF1">
    <property type="entry name" value="RESOLVASE-RELATED"/>
    <property type="match status" value="1"/>
</dbReference>
<proteinExistence type="predicted"/>
<dbReference type="Pfam" id="PF00239">
    <property type="entry name" value="Resolvase"/>
    <property type="match status" value="1"/>
</dbReference>
<evidence type="ECO:0000313" key="2">
    <source>
        <dbReference type="EMBL" id="HGI87987.1"/>
    </source>
</evidence>
<dbReference type="SUPFAM" id="SSF53041">
    <property type="entry name" value="Resolvase-like"/>
    <property type="match status" value="1"/>
</dbReference>
<dbReference type="EMBL" id="DTFF01000051">
    <property type="protein sequence ID" value="HGI87987.1"/>
    <property type="molecule type" value="Genomic_DNA"/>
</dbReference>
<feature type="domain" description="Resolvase/invertase-type recombinase catalytic" evidence="1">
    <location>
        <begin position="64"/>
        <end position="210"/>
    </location>
</feature>
<dbReference type="InterPro" id="IPR048046">
    <property type="entry name" value="Transpos_IS607"/>
</dbReference>
<evidence type="ECO:0000259" key="1">
    <source>
        <dbReference type="PROSITE" id="PS51736"/>
    </source>
</evidence>
<sequence>MERHYSTREVCEILGIANRTLRRWIREGRVRAVNINGRWRIPESEVKMLLGYLAEEVAPPRIARAVIYARVSGANQRKELENQVEALKKYAEQNSLKVVGVVRDIASGLSEDRRGLMKLIEMAKRCEFDVLLVAYRDRLTRFGFKYLEELFKAYGVKIEVAFQEPPKDYYHELVEDLVEIVTSFASRIYGKRSHKYKKVVEAVEQAVKDP</sequence>
<dbReference type="InterPro" id="IPR041718">
    <property type="entry name" value="IS607_transposase-like"/>
</dbReference>